<evidence type="ECO:0000313" key="1">
    <source>
        <dbReference type="EMBL" id="ABR46558.1"/>
    </source>
</evidence>
<accession>A6TK40</accession>
<dbReference type="EMBL" id="CP000724">
    <property type="protein sequence ID" value="ABR46558.1"/>
    <property type="molecule type" value="Genomic_DNA"/>
</dbReference>
<proteinExistence type="predicted"/>
<dbReference type="AlphaFoldDB" id="A6TK40"/>
<evidence type="ECO:0000313" key="2">
    <source>
        <dbReference type="Proteomes" id="UP000001572"/>
    </source>
</evidence>
<dbReference type="KEGG" id="amt:Amet_0328"/>
<evidence type="ECO:0008006" key="3">
    <source>
        <dbReference type="Google" id="ProtNLM"/>
    </source>
</evidence>
<dbReference type="HOGENOM" id="CLU_2662945_0_0_9"/>
<dbReference type="Proteomes" id="UP000001572">
    <property type="component" value="Chromosome"/>
</dbReference>
<gene>
    <name evidence="1" type="ordered locus">Amet_0328</name>
</gene>
<dbReference type="RefSeq" id="WP_011971466.1">
    <property type="nucleotide sequence ID" value="NC_009633.1"/>
</dbReference>
<sequence>MKDLEEAIIKAGLEEKVELLHFIDAFSDELDQYPQIVMKIENMEIGIPAVCFGEEVIVEDKIDIEKIVQALKELS</sequence>
<reference evidence="2" key="1">
    <citation type="journal article" date="2016" name="Genome Announc.">
        <title>Complete genome sequence of Alkaliphilus metalliredigens strain QYMF, an alkaliphilic and metal-reducing bacterium isolated from borax-contaminated leachate ponds.</title>
        <authorList>
            <person name="Hwang C."/>
            <person name="Copeland A."/>
            <person name="Lucas S."/>
            <person name="Lapidus A."/>
            <person name="Barry K."/>
            <person name="Detter J.C."/>
            <person name="Glavina Del Rio T."/>
            <person name="Hammon N."/>
            <person name="Israni S."/>
            <person name="Dalin E."/>
            <person name="Tice H."/>
            <person name="Pitluck S."/>
            <person name="Chertkov O."/>
            <person name="Brettin T."/>
            <person name="Bruce D."/>
            <person name="Han C."/>
            <person name="Schmutz J."/>
            <person name="Larimer F."/>
            <person name="Land M.L."/>
            <person name="Hauser L."/>
            <person name="Kyrpides N."/>
            <person name="Mikhailova N."/>
            <person name="Ye Q."/>
            <person name="Zhou J."/>
            <person name="Richardson P."/>
            <person name="Fields M.W."/>
        </authorList>
    </citation>
    <scope>NUCLEOTIDE SEQUENCE [LARGE SCALE GENOMIC DNA]</scope>
    <source>
        <strain evidence="2">QYMF</strain>
    </source>
</reference>
<protein>
    <recommendedName>
        <fullName evidence="3">Thioredoxin-like fold domain-containing protein</fullName>
    </recommendedName>
</protein>
<name>A6TK40_ALKMQ</name>
<keyword evidence="2" id="KW-1185">Reference proteome</keyword>
<organism evidence="1 2">
    <name type="scientific">Alkaliphilus metalliredigens (strain QYMF)</name>
    <dbReference type="NCBI Taxonomy" id="293826"/>
    <lineage>
        <taxon>Bacteria</taxon>
        <taxon>Bacillati</taxon>
        <taxon>Bacillota</taxon>
        <taxon>Clostridia</taxon>
        <taxon>Peptostreptococcales</taxon>
        <taxon>Natronincolaceae</taxon>
        <taxon>Alkaliphilus</taxon>
    </lineage>
</organism>